<keyword evidence="6" id="KW-0067">ATP-binding</keyword>
<dbReference type="RefSeq" id="WP_147599682.1">
    <property type="nucleotide sequence ID" value="NZ_BAABXP010000001.1"/>
</dbReference>
<keyword evidence="4" id="KW-0547">Nucleotide-binding</keyword>
<reference evidence="10 11" key="1">
    <citation type="submission" date="2024-06" db="EMBL/GenBank/DDBJ databases">
        <title>Genomic Encyclopedia of Type Strains, Phase IV (KMG-IV): sequencing the most valuable type-strain genomes for metagenomic binning, comparative biology and taxonomic classification.</title>
        <authorList>
            <person name="Goeker M."/>
        </authorList>
    </citation>
    <scope>NUCLEOTIDE SEQUENCE [LARGE SCALE GENOMIC DNA]</scope>
    <source>
        <strain evidence="10 11">DSM 29492</strain>
    </source>
</reference>
<feature type="domain" description="DAGKc" evidence="9">
    <location>
        <begin position="1"/>
        <end position="133"/>
    </location>
</feature>
<dbReference type="PANTHER" id="PTHR12358">
    <property type="entry name" value="SPHINGOSINE KINASE"/>
    <property type="match status" value="1"/>
</dbReference>
<comment type="caution">
    <text evidence="10">The sequence shown here is derived from an EMBL/GenBank/DDBJ whole genome shotgun (WGS) entry which is preliminary data.</text>
</comment>
<evidence type="ECO:0000256" key="5">
    <source>
        <dbReference type="ARBA" id="ARBA00022777"/>
    </source>
</evidence>
<dbReference type="GO" id="GO:0016301">
    <property type="term" value="F:kinase activity"/>
    <property type="evidence" value="ECO:0007669"/>
    <property type="project" value="UniProtKB-KW"/>
</dbReference>
<sequence>MYHFIINPNSRSGAGARIWSELQSVLDKNYIPYKAYFTEYPGHAVKLAASVCSSDAAPASICLVAVGGDGTIQEVLSGIPSLRSVRFGYIPTGSGNDFCRSMQLPQNPLDALDAILSEAACTPMDVAEFTANGQSCRFAISCGIGFDAAVCHEINRSPLKKFMNRIHLGKFAYLLIGLKQLLLLPPVGISIETENGEKHFYEKVFLTAVMNHKYEGGGFRFCPEADSHDGFLDVIIVEGMRRPALIFCLFLSIFGKHTVFRGVHQLRCKAVTVRSSEPLAVHKDGESAGICKKFTASLAKDPVQVILPGKSIS</sequence>
<evidence type="ECO:0000256" key="2">
    <source>
        <dbReference type="ARBA" id="ARBA00005983"/>
    </source>
</evidence>
<dbReference type="SUPFAM" id="SSF111331">
    <property type="entry name" value="NAD kinase/diacylglycerol kinase-like"/>
    <property type="match status" value="1"/>
</dbReference>
<gene>
    <name evidence="10" type="ORF">ABID24_002052</name>
</gene>
<evidence type="ECO:0000313" key="10">
    <source>
        <dbReference type="EMBL" id="MET3750799.1"/>
    </source>
</evidence>
<dbReference type="InterPro" id="IPR045540">
    <property type="entry name" value="YegS/DAGK_C"/>
</dbReference>
<name>A0ABV2M401_9FIRM</name>
<dbReference type="NCBIfam" id="TIGR00147">
    <property type="entry name" value="YegS/Rv2252/BmrU family lipid kinase"/>
    <property type="match status" value="1"/>
</dbReference>
<protein>
    <submittedName>
        <fullName evidence="10">YegS/Rv2252/BmrU family lipid kinase</fullName>
    </submittedName>
</protein>
<dbReference type="InterPro" id="IPR005218">
    <property type="entry name" value="Diacylglycerol/lipid_kinase"/>
</dbReference>
<dbReference type="InterPro" id="IPR050187">
    <property type="entry name" value="Lipid_Phosphate_FormReg"/>
</dbReference>
<keyword evidence="11" id="KW-1185">Reference proteome</keyword>
<keyword evidence="7" id="KW-0443">Lipid metabolism</keyword>
<evidence type="ECO:0000256" key="3">
    <source>
        <dbReference type="ARBA" id="ARBA00022679"/>
    </source>
</evidence>
<dbReference type="PROSITE" id="PS50146">
    <property type="entry name" value="DAGK"/>
    <property type="match status" value="1"/>
</dbReference>
<evidence type="ECO:0000256" key="6">
    <source>
        <dbReference type="ARBA" id="ARBA00022840"/>
    </source>
</evidence>
<evidence type="ECO:0000259" key="9">
    <source>
        <dbReference type="PROSITE" id="PS50146"/>
    </source>
</evidence>
<dbReference type="InterPro" id="IPR016064">
    <property type="entry name" value="NAD/diacylglycerol_kinase_sf"/>
</dbReference>
<organism evidence="10 11">
    <name type="scientific">Blautia caecimuris</name>
    <dbReference type="NCBI Taxonomy" id="1796615"/>
    <lineage>
        <taxon>Bacteria</taxon>
        <taxon>Bacillati</taxon>
        <taxon>Bacillota</taxon>
        <taxon>Clostridia</taxon>
        <taxon>Lachnospirales</taxon>
        <taxon>Lachnospiraceae</taxon>
        <taxon>Blautia</taxon>
    </lineage>
</organism>
<dbReference type="Proteomes" id="UP001549106">
    <property type="component" value="Unassembled WGS sequence"/>
</dbReference>
<dbReference type="Gene3D" id="2.60.200.40">
    <property type="match status" value="1"/>
</dbReference>
<keyword evidence="8" id="KW-1208">Phospholipid metabolism</keyword>
<evidence type="ECO:0000313" key="11">
    <source>
        <dbReference type="Proteomes" id="UP001549106"/>
    </source>
</evidence>
<dbReference type="Gene3D" id="3.40.50.10330">
    <property type="entry name" value="Probable inorganic polyphosphate/atp-NAD kinase, domain 1"/>
    <property type="match status" value="1"/>
</dbReference>
<dbReference type="SMART" id="SM00046">
    <property type="entry name" value="DAGKc"/>
    <property type="match status" value="1"/>
</dbReference>
<keyword evidence="7" id="KW-0594">Phospholipid biosynthesis</keyword>
<accession>A0ABV2M401</accession>
<proteinExistence type="inferred from homology"/>
<evidence type="ECO:0000256" key="4">
    <source>
        <dbReference type="ARBA" id="ARBA00022741"/>
    </source>
</evidence>
<dbReference type="Pfam" id="PF00781">
    <property type="entry name" value="DAGK_cat"/>
    <property type="match status" value="1"/>
</dbReference>
<evidence type="ECO:0000256" key="7">
    <source>
        <dbReference type="ARBA" id="ARBA00023209"/>
    </source>
</evidence>
<evidence type="ECO:0000256" key="8">
    <source>
        <dbReference type="ARBA" id="ARBA00023264"/>
    </source>
</evidence>
<comment type="cofactor">
    <cofactor evidence="1">
        <name>Mg(2+)</name>
        <dbReference type="ChEBI" id="CHEBI:18420"/>
    </cofactor>
</comment>
<keyword evidence="7" id="KW-0444">Lipid biosynthesis</keyword>
<dbReference type="InterPro" id="IPR017438">
    <property type="entry name" value="ATP-NAD_kinase_N"/>
</dbReference>
<dbReference type="Pfam" id="PF19279">
    <property type="entry name" value="YegS_C"/>
    <property type="match status" value="1"/>
</dbReference>
<keyword evidence="3" id="KW-0808">Transferase</keyword>
<dbReference type="EMBL" id="JBEPMJ010000014">
    <property type="protein sequence ID" value="MET3750799.1"/>
    <property type="molecule type" value="Genomic_DNA"/>
</dbReference>
<keyword evidence="5 10" id="KW-0418">Kinase</keyword>
<evidence type="ECO:0000256" key="1">
    <source>
        <dbReference type="ARBA" id="ARBA00001946"/>
    </source>
</evidence>
<dbReference type="PANTHER" id="PTHR12358:SF54">
    <property type="entry name" value="SPHINGOSINE KINASE RELATED PROTEIN"/>
    <property type="match status" value="1"/>
</dbReference>
<comment type="similarity">
    <text evidence="2">Belongs to the diacylglycerol/lipid kinase family.</text>
</comment>
<dbReference type="InterPro" id="IPR001206">
    <property type="entry name" value="Diacylglycerol_kinase_cat_dom"/>
</dbReference>